<dbReference type="PRINTS" id="PR00038">
    <property type="entry name" value="HTHLUXR"/>
</dbReference>
<dbReference type="STRING" id="490629.SAMN05216266_102386"/>
<dbReference type="SMART" id="SM00421">
    <property type="entry name" value="HTH_LUXR"/>
    <property type="match status" value="1"/>
</dbReference>
<accession>A0A1I0X0X8</accession>
<evidence type="ECO:0000256" key="2">
    <source>
        <dbReference type="ARBA" id="ARBA00023125"/>
    </source>
</evidence>
<dbReference type="InterPro" id="IPR016032">
    <property type="entry name" value="Sig_transdc_resp-reg_C-effctor"/>
</dbReference>
<sequence>MVAVGLVESEQSDQGGSTCFSWLQALDLKRFNITLTRTVSRTGTVRNASPAGDAVDVWIVSSRVFLNSSEAQPNADFGGLKPVVVVCGPVEEEIGRVLYAGSSAVVLAHDSPWNLAAAIHSALDRRLFVSSAILTKYRKRLAEMMTPLTCRGIDKLTDRERDVLTCMARGLSNSAIAKELHITHSTVGSHVLRILRKLDVANRTEAAAIAYQAGLTAPVRAVRTPRPRTENSVAAASATAHGMPI</sequence>
<evidence type="ECO:0000259" key="5">
    <source>
        <dbReference type="PROSITE" id="PS50043"/>
    </source>
</evidence>
<dbReference type="CDD" id="cd06170">
    <property type="entry name" value="LuxR_C_like"/>
    <property type="match status" value="1"/>
</dbReference>
<dbReference type="EMBL" id="FOKG01000002">
    <property type="protein sequence ID" value="SFA94645.1"/>
    <property type="molecule type" value="Genomic_DNA"/>
</dbReference>
<evidence type="ECO:0000313" key="6">
    <source>
        <dbReference type="EMBL" id="SFA94645.1"/>
    </source>
</evidence>
<feature type="domain" description="HTH luxR-type" evidence="5">
    <location>
        <begin position="149"/>
        <end position="214"/>
    </location>
</feature>
<dbReference type="PROSITE" id="PS00622">
    <property type="entry name" value="HTH_LUXR_1"/>
    <property type="match status" value="1"/>
</dbReference>
<dbReference type="PROSITE" id="PS50043">
    <property type="entry name" value="HTH_LUXR_2"/>
    <property type="match status" value="1"/>
</dbReference>
<protein>
    <submittedName>
        <fullName evidence="6">Regulatory protein, luxR family</fullName>
    </submittedName>
</protein>
<dbReference type="SUPFAM" id="SSF46894">
    <property type="entry name" value="C-terminal effector domain of the bipartite response regulators"/>
    <property type="match status" value="1"/>
</dbReference>
<dbReference type="OrthoDB" id="9808843at2"/>
<organism evidence="6 7">
    <name type="scientific">Amycolatopsis marina</name>
    <dbReference type="NCBI Taxonomy" id="490629"/>
    <lineage>
        <taxon>Bacteria</taxon>
        <taxon>Bacillati</taxon>
        <taxon>Actinomycetota</taxon>
        <taxon>Actinomycetes</taxon>
        <taxon>Pseudonocardiales</taxon>
        <taxon>Pseudonocardiaceae</taxon>
        <taxon>Amycolatopsis</taxon>
    </lineage>
</organism>
<evidence type="ECO:0000313" key="7">
    <source>
        <dbReference type="Proteomes" id="UP000243799"/>
    </source>
</evidence>
<gene>
    <name evidence="6" type="ORF">SAMN05216266_102386</name>
</gene>
<dbReference type="PANTHER" id="PTHR44688">
    <property type="entry name" value="DNA-BINDING TRANSCRIPTIONAL ACTIVATOR DEVR_DOSR"/>
    <property type="match status" value="1"/>
</dbReference>
<keyword evidence="1" id="KW-0805">Transcription regulation</keyword>
<evidence type="ECO:0000256" key="3">
    <source>
        <dbReference type="ARBA" id="ARBA00023163"/>
    </source>
</evidence>
<dbReference type="GO" id="GO:0006355">
    <property type="term" value="P:regulation of DNA-templated transcription"/>
    <property type="evidence" value="ECO:0007669"/>
    <property type="project" value="InterPro"/>
</dbReference>
<dbReference type="PANTHER" id="PTHR44688:SF16">
    <property type="entry name" value="DNA-BINDING TRANSCRIPTIONAL ACTIVATOR DEVR_DOSR"/>
    <property type="match status" value="1"/>
</dbReference>
<name>A0A1I0X0X8_9PSEU</name>
<dbReference type="Proteomes" id="UP000243799">
    <property type="component" value="Unassembled WGS sequence"/>
</dbReference>
<keyword evidence="7" id="KW-1185">Reference proteome</keyword>
<keyword evidence="3" id="KW-0804">Transcription</keyword>
<evidence type="ECO:0000256" key="4">
    <source>
        <dbReference type="SAM" id="MobiDB-lite"/>
    </source>
</evidence>
<dbReference type="InterPro" id="IPR000792">
    <property type="entry name" value="Tscrpt_reg_LuxR_C"/>
</dbReference>
<evidence type="ECO:0000256" key="1">
    <source>
        <dbReference type="ARBA" id="ARBA00023015"/>
    </source>
</evidence>
<dbReference type="Pfam" id="PF00196">
    <property type="entry name" value="GerE"/>
    <property type="match status" value="1"/>
</dbReference>
<reference evidence="7" key="1">
    <citation type="submission" date="2016-10" db="EMBL/GenBank/DDBJ databases">
        <authorList>
            <person name="Varghese N."/>
            <person name="Submissions S."/>
        </authorList>
    </citation>
    <scope>NUCLEOTIDE SEQUENCE [LARGE SCALE GENOMIC DNA]</scope>
    <source>
        <strain evidence="7">CGMCC 4.3568</strain>
    </source>
</reference>
<keyword evidence="2" id="KW-0238">DNA-binding</keyword>
<dbReference type="GO" id="GO:0003677">
    <property type="term" value="F:DNA binding"/>
    <property type="evidence" value="ECO:0007669"/>
    <property type="project" value="UniProtKB-KW"/>
</dbReference>
<dbReference type="Gene3D" id="3.40.50.2300">
    <property type="match status" value="1"/>
</dbReference>
<feature type="region of interest" description="Disordered" evidence="4">
    <location>
        <begin position="224"/>
        <end position="245"/>
    </location>
</feature>
<proteinExistence type="predicted"/>
<dbReference type="AlphaFoldDB" id="A0A1I0X0X8"/>